<dbReference type="Proteomes" id="UP000367750">
    <property type="component" value="Unassembled WGS sequence"/>
</dbReference>
<keyword evidence="8" id="KW-0067">ATP-binding</keyword>
<evidence type="ECO:0000256" key="6">
    <source>
        <dbReference type="ARBA" id="ARBA00022723"/>
    </source>
</evidence>
<sequence>MEKSSYTAASGGPEDTERLAAAVADLAFPGCIIGLDGDLGAGKTAFSQSFARRLGVRGVVSSPTFTIIKEYAGRLPLYHMDVYRLSPEEADELGLEEYFYGEGVCLVEWSTLIRDLMPAECLRIAIETTGPQERSITLTGYGEAHAEICRSLTENGASNHES</sequence>
<comment type="similarity">
    <text evidence="2">Belongs to the TsaE family.</text>
</comment>
<evidence type="ECO:0000256" key="8">
    <source>
        <dbReference type="ARBA" id="ARBA00022840"/>
    </source>
</evidence>
<accession>A0A5J5GAH9</accession>
<evidence type="ECO:0000256" key="1">
    <source>
        <dbReference type="ARBA" id="ARBA00004496"/>
    </source>
</evidence>
<organism evidence="11 12">
    <name type="scientific">Paenibacillus spiritus</name>
    <dbReference type="NCBI Taxonomy" id="2496557"/>
    <lineage>
        <taxon>Bacteria</taxon>
        <taxon>Bacillati</taxon>
        <taxon>Bacillota</taxon>
        <taxon>Bacilli</taxon>
        <taxon>Bacillales</taxon>
        <taxon>Paenibacillaceae</taxon>
        <taxon>Paenibacillus</taxon>
    </lineage>
</organism>
<comment type="subcellular location">
    <subcellularLocation>
        <location evidence="1">Cytoplasm</location>
    </subcellularLocation>
</comment>
<evidence type="ECO:0000256" key="3">
    <source>
        <dbReference type="ARBA" id="ARBA00019010"/>
    </source>
</evidence>
<evidence type="ECO:0000256" key="4">
    <source>
        <dbReference type="ARBA" id="ARBA00022490"/>
    </source>
</evidence>
<evidence type="ECO:0000256" key="2">
    <source>
        <dbReference type="ARBA" id="ARBA00007599"/>
    </source>
</evidence>
<dbReference type="PANTHER" id="PTHR33540:SF2">
    <property type="entry name" value="TRNA THREONYLCARBAMOYLADENOSINE BIOSYNTHESIS PROTEIN TSAE"/>
    <property type="match status" value="1"/>
</dbReference>
<evidence type="ECO:0000256" key="5">
    <source>
        <dbReference type="ARBA" id="ARBA00022694"/>
    </source>
</evidence>
<dbReference type="InterPro" id="IPR003442">
    <property type="entry name" value="T6A_TsaE"/>
</dbReference>
<reference evidence="11 12" key="1">
    <citation type="submission" date="2019-09" db="EMBL/GenBank/DDBJ databases">
        <title>Bacillus ochoae sp. nov., Paenibacillus whitsoniae sp. nov., Paenibacillus spiritus sp. nov. Isolated from the Mars Exploration Rover during spacecraft assembly.</title>
        <authorList>
            <person name="Seuylemezian A."/>
            <person name="Vaishampayan P."/>
        </authorList>
    </citation>
    <scope>NUCLEOTIDE SEQUENCE [LARGE SCALE GENOMIC DNA]</scope>
    <source>
        <strain evidence="11 12">MER_111</strain>
    </source>
</reference>
<dbReference type="AlphaFoldDB" id="A0A5J5GAH9"/>
<dbReference type="GO" id="GO:0005524">
    <property type="term" value="F:ATP binding"/>
    <property type="evidence" value="ECO:0007669"/>
    <property type="project" value="UniProtKB-KW"/>
</dbReference>
<comment type="caution">
    <text evidence="11">The sequence shown here is derived from an EMBL/GenBank/DDBJ whole genome shotgun (WGS) entry which is preliminary data.</text>
</comment>
<keyword evidence="6" id="KW-0479">Metal-binding</keyword>
<evidence type="ECO:0000256" key="7">
    <source>
        <dbReference type="ARBA" id="ARBA00022741"/>
    </source>
</evidence>
<evidence type="ECO:0000256" key="9">
    <source>
        <dbReference type="ARBA" id="ARBA00022842"/>
    </source>
</evidence>
<keyword evidence="5" id="KW-0819">tRNA processing</keyword>
<keyword evidence="9" id="KW-0460">Magnesium</keyword>
<dbReference type="GO" id="GO:0046872">
    <property type="term" value="F:metal ion binding"/>
    <property type="evidence" value="ECO:0007669"/>
    <property type="project" value="UniProtKB-KW"/>
</dbReference>
<dbReference type="Gene3D" id="3.40.50.300">
    <property type="entry name" value="P-loop containing nucleotide triphosphate hydrolases"/>
    <property type="match status" value="1"/>
</dbReference>
<dbReference type="PANTHER" id="PTHR33540">
    <property type="entry name" value="TRNA THREONYLCARBAMOYLADENOSINE BIOSYNTHESIS PROTEIN TSAE"/>
    <property type="match status" value="1"/>
</dbReference>
<evidence type="ECO:0000256" key="10">
    <source>
        <dbReference type="ARBA" id="ARBA00032441"/>
    </source>
</evidence>
<evidence type="ECO:0000313" key="11">
    <source>
        <dbReference type="EMBL" id="KAA9004812.1"/>
    </source>
</evidence>
<protein>
    <recommendedName>
        <fullName evidence="3">tRNA threonylcarbamoyladenosine biosynthesis protein TsaE</fullName>
    </recommendedName>
    <alternativeName>
        <fullName evidence="10">t(6)A37 threonylcarbamoyladenosine biosynthesis protein TsaE</fullName>
    </alternativeName>
</protein>
<evidence type="ECO:0000313" key="12">
    <source>
        <dbReference type="Proteomes" id="UP000367750"/>
    </source>
</evidence>
<dbReference type="GO" id="GO:0005737">
    <property type="term" value="C:cytoplasm"/>
    <property type="evidence" value="ECO:0007669"/>
    <property type="project" value="UniProtKB-SubCell"/>
</dbReference>
<dbReference type="SUPFAM" id="SSF52540">
    <property type="entry name" value="P-loop containing nucleoside triphosphate hydrolases"/>
    <property type="match status" value="1"/>
</dbReference>
<dbReference type="RefSeq" id="WP_150457963.1">
    <property type="nucleotide sequence ID" value="NZ_VYKK01000012.1"/>
</dbReference>
<proteinExistence type="inferred from homology"/>
<dbReference type="GO" id="GO:0002949">
    <property type="term" value="P:tRNA threonylcarbamoyladenosine modification"/>
    <property type="evidence" value="ECO:0007669"/>
    <property type="project" value="InterPro"/>
</dbReference>
<dbReference type="OrthoDB" id="9815896at2"/>
<keyword evidence="7" id="KW-0547">Nucleotide-binding</keyword>
<dbReference type="GO" id="GO:0016740">
    <property type="term" value="F:transferase activity"/>
    <property type="evidence" value="ECO:0007669"/>
    <property type="project" value="UniProtKB-KW"/>
</dbReference>
<dbReference type="EMBL" id="VYKK01000012">
    <property type="protein sequence ID" value="KAA9004812.1"/>
    <property type="molecule type" value="Genomic_DNA"/>
</dbReference>
<keyword evidence="12" id="KW-1185">Reference proteome</keyword>
<name>A0A5J5GAH9_9BACL</name>
<dbReference type="NCBIfam" id="TIGR00150">
    <property type="entry name" value="T6A_YjeE"/>
    <property type="match status" value="1"/>
</dbReference>
<dbReference type="InterPro" id="IPR027417">
    <property type="entry name" value="P-loop_NTPase"/>
</dbReference>
<keyword evidence="11" id="KW-0808">Transferase</keyword>
<dbReference type="Pfam" id="PF02367">
    <property type="entry name" value="TsaE"/>
    <property type="match status" value="1"/>
</dbReference>
<keyword evidence="4" id="KW-0963">Cytoplasm</keyword>
<gene>
    <name evidence="11" type="primary">tsaE</name>
    <name evidence="11" type="ORF">F4V43_09245</name>
</gene>